<dbReference type="EMBL" id="BGPR01004716">
    <property type="protein sequence ID" value="GBN02607.1"/>
    <property type="molecule type" value="Genomic_DNA"/>
</dbReference>
<organism evidence="1 2">
    <name type="scientific">Araneus ventricosus</name>
    <name type="common">Orbweaver spider</name>
    <name type="synonym">Epeira ventricosa</name>
    <dbReference type="NCBI Taxonomy" id="182803"/>
    <lineage>
        <taxon>Eukaryota</taxon>
        <taxon>Metazoa</taxon>
        <taxon>Ecdysozoa</taxon>
        <taxon>Arthropoda</taxon>
        <taxon>Chelicerata</taxon>
        <taxon>Arachnida</taxon>
        <taxon>Araneae</taxon>
        <taxon>Araneomorphae</taxon>
        <taxon>Entelegynae</taxon>
        <taxon>Araneoidea</taxon>
        <taxon>Araneidae</taxon>
        <taxon>Araneus</taxon>
    </lineage>
</organism>
<dbReference type="OrthoDB" id="10564723at2759"/>
<evidence type="ECO:0000313" key="2">
    <source>
        <dbReference type="Proteomes" id="UP000499080"/>
    </source>
</evidence>
<evidence type="ECO:0000313" key="1">
    <source>
        <dbReference type="EMBL" id="GBN02607.1"/>
    </source>
</evidence>
<dbReference type="AlphaFoldDB" id="A0A4Y2KLZ5"/>
<proteinExistence type="predicted"/>
<protein>
    <submittedName>
        <fullName evidence="1">Uncharacterized protein</fullName>
    </submittedName>
</protein>
<name>A0A4Y2KLZ5_ARAVE</name>
<dbReference type="Proteomes" id="UP000499080">
    <property type="component" value="Unassembled WGS sequence"/>
</dbReference>
<comment type="caution">
    <text evidence="1">The sequence shown here is derived from an EMBL/GenBank/DDBJ whole genome shotgun (WGS) entry which is preliminary data.</text>
</comment>
<reference evidence="1 2" key="1">
    <citation type="journal article" date="2019" name="Sci. Rep.">
        <title>Orb-weaving spider Araneus ventricosus genome elucidates the spidroin gene catalogue.</title>
        <authorList>
            <person name="Kono N."/>
            <person name="Nakamura H."/>
            <person name="Ohtoshi R."/>
            <person name="Moran D.A.P."/>
            <person name="Shinohara A."/>
            <person name="Yoshida Y."/>
            <person name="Fujiwara M."/>
            <person name="Mori M."/>
            <person name="Tomita M."/>
            <person name="Arakawa K."/>
        </authorList>
    </citation>
    <scope>NUCLEOTIDE SEQUENCE [LARGE SCALE GENOMIC DNA]</scope>
</reference>
<accession>A0A4Y2KLZ5</accession>
<gene>
    <name evidence="1" type="ORF">AVEN_249963_1</name>
</gene>
<keyword evidence="2" id="KW-1185">Reference proteome</keyword>
<sequence>MQACSCPLFLQQLIRDGVGAAQGVEGSKAKGDLGRCDLLVRSRLRDGRIQSLNPITPKNRSVSLVHAKSAVKSQTTSRCCDSKVWRGGAGSGVVVLI</sequence>